<dbReference type="PANTHER" id="PTHR30146:SF148">
    <property type="entry name" value="HTH-TYPE TRANSCRIPTIONAL REPRESSOR PURR-RELATED"/>
    <property type="match status" value="1"/>
</dbReference>
<evidence type="ECO:0000256" key="1">
    <source>
        <dbReference type="ARBA" id="ARBA00022491"/>
    </source>
</evidence>
<dbReference type="Pfam" id="PF00532">
    <property type="entry name" value="Peripla_BP_1"/>
    <property type="match status" value="1"/>
</dbReference>
<dbReference type="CDD" id="cd06267">
    <property type="entry name" value="PBP1_LacI_sugar_binding-like"/>
    <property type="match status" value="1"/>
</dbReference>
<feature type="domain" description="HTH lacI-type" evidence="5">
    <location>
        <begin position="3"/>
        <end position="57"/>
    </location>
</feature>
<reference evidence="6" key="1">
    <citation type="journal article" date="2014" name="Front. Microbiol.">
        <title>High frequency of phylogenetically diverse reductive dehalogenase-homologous genes in deep subseafloor sedimentary metagenomes.</title>
        <authorList>
            <person name="Kawai M."/>
            <person name="Futagami T."/>
            <person name="Toyoda A."/>
            <person name="Takaki Y."/>
            <person name="Nishi S."/>
            <person name="Hori S."/>
            <person name="Arai W."/>
            <person name="Tsubouchi T."/>
            <person name="Morono Y."/>
            <person name="Uchiyama I."/>
            <person name="Ito T."/>
            <person name="Fujiyama A."/>
            <person name="Inagaki F."/>
            <person name="Takami H."/>
        </authorList>
    </citation>
    <scope>NUCLEOTIDE SEQUENCE</scope>
    <source>
        <strain evidence="6">Expedition CK06-06</strain>
    </source>
</reference>
<dbReference type="PROSITE" id="PS50932">
    <property type="entry name" value="HTH_LACI_2"/>
    <property type="match status" value="1"/>
</dbReference>
<name>X0ZVH6_9ZZZZ</name>
<keyword evidence="3" id="KW-0238">DNA-binding</keyword>
<dbReference type="Gene3D" id="3.40.50.2300">
    <property type="match status" value="2"/>
</dbReference>
<evidence type="ECO:0000256" key="3">
    <source>
        <dbReference type="ARBA" id="ARBA00023125"/>
    </source>
</evidence>
<comment type="caution">
    <text evidence="6">The sequence shown here is derived from an EMBL/GenBank/DDBJ whole genome shotgun (WGS) entry which is preliminary data.</text>
</comment>
<accession>X0ZVH6</accession>
<evidence type="ECO:0000259" key="5">
    <source>
        <dbReference type="PROSITE" id="PS50932"/>
    </source>
</evidence>
<proteinExistence type="predicted"/>
<dbReference type="AlphaFoldDB" id="X0ZVH6"/>
<dbReference type="GO" id="GO:0003700">
    <property type="term" value="F:DNA-binding transcription factor activity"/>
    <property type="evidence" value="ECO:0007669"/>
    <property type="project" value="TreeGrafter"/>
</dbReference>
<protein>
    <recommendedName>
        <fullName evidence="5">HTH lacI-type domain-containing protein</fullName>
    </recommendedName>
</protein>
<keyword evidence="4" id="KW-0804">Transcription</keyword>
<organism evidence="6">
    <name type="scientific">marine sediment metagenome</name>
    <dbReference type="NCBI Taxonomy" id="412755"/>
    <lineage>
        <taxon>unclassified sequences</taxon>
        <taxon>metagenomes</taxon>
        <taxon>ecological metagenomes</taxon>
    </lineage>
</organism>
<dbReference type="CDD" id="cd01392">
    <property type="entry name" value="HTH_LacI"/>
    <property type="match status" value="1"/>
</dbReference>
<sequence length="339" mass="37554">MKINIKTVADKAGVSTATVSRVLRDYPGVKEKTRKKVLKVITDLNYEVNAVARSLRQKKTNTIGIIVGNVLSQFYSIIAKSVEDVAQKNGYNMILCNGDDDPQKELKYLKVLKSNRVDGIILTPTGKNSDYINWLIESDTKMVLLDRLIDGVECDAVLVDNETGAYKAVKHLIDQGYRKIAIITGYLDRTTGRGRLNGYLRALNEAGIPRDDTLIKVGNFKKRSGIELTKEILQMENRPEAIFVSNLDMTLGTIITIKELGLKIPEDIGIVGFDDSEWAMILDSPITAISQPAYSLGSTSAEVLIKRINGEQIGLNNKPIVITLNTELIIRSSTKNVKK</sequence>
<evidence type="ECO:0000256" key="2">
    <source>
        <dbReference type="ARBA" id="ARBA00023015"/>
    </source>
</evidence>
<dbReference type="GO" id="GO:0000976">
    <property type="term" value="F:transcription cis-regulatory region binding"/>
    <property type="evidence" value="ECO:0007669"/>
    <property type="project" value="TreeGrafter"/>
</dbReference>
<gene>
    <name evidence="6" type="ORF">S01H4_02506</name>
</gene>
<dbReference type="SUPFAM" id="SSF47413">
    <property type="entry name" value="lambda repressor-like DNA-binding domains"/>
    <property type="match status" value="1"/>
</dbReference>
<dbReference type="SUPFAM" id="SSF53822">
    <property type="entry name" value="Periplasmic binding protein-like I"/>
    <property type="match status" value="1"/>
</dbReference>
<evidence type="ECO:0000256" key="4">
    <source>
        <dbReference type="ARBA" id="ARBA00023163"/>
    </source>
</evidence>
<dbReference type="InterPro" id="IPR001761">
    <property type="entry name" value="Peripla_BP/Lac1_sug-bd_dom"/>
</dbReference>
<evidence type="ECO:0000313" key="6">
    <source>
        <dbReference type="EMBL" id="GAG73449.1"/>
    </source>
</evidence>
<keyword evidence="1" id="KW-0678">Repressor</keyword>
<dbReference type="SMART" id="SM00354">
    <property type="entry name" value="HTH_LACI"/>
    <property type="match status" value="1"/>
</dbReference>
<dbReference type="EMBL" id="BART01000549">
    <property type="protein sequence ID" value="GAG73449.1"/>
    <property type="molecule type" value="Genomic_DNA"/>
</dbReference>
<keyword evidence="2" id="KW-0805">Transcription regulation</keyword>
<dbReference type="InterPro" id="IPR000843">
    <property type="entry name" value="HTH_LacI"/>
</dbReference>
<dbReference type="PANTHER" id="PTHR30146">
    <property type="entry name" value="LACI-RELATED TRANSCRIPTIONAL REPRESSOR"/>
    <property type="match status" value="1"/>
</dbReference>
<dbReference type="Gene3D" id="1.10.260.40">
    <property type="entry name" value="lambda repressor-like DNA-binding domains"/>
    <property type="match status" value="1"/>
</dbReference>
<dbReference type="Pfam" id="PF00356">
    <property type="entry name" value="LacI"/>
    <property type="match status" value="1"/>
</dbReference>
<dbReference type="InterPro" id="IPR028082">
    <property type="entry name" value="Peripla_BP_I"/>
</dbReference>
<dbReference type="InterPro" id="IPR010982">
    <property type="entry name" value="Lambda_DNA-bd_dom_sf"/>
</dbReference>